<dbReference type="Proteomes" id="UP001140011">
    <property type="component" value="Unassembled WGS sequence"/>
</dbReference>
<gene>
    <name evidence="1" type="ORF">GGI19_001021</name>
</gene>
<dbReference type="AlphaFoldDB" id="A0A9W8H547"/>
<dbReference type="OrthoDB" id="5546394at2759"/>
<evidence type="ECO:0000313" key="1">
    <source>
        <dbReference type="EMBL" id="KAJ2756242.1"/>
    </source>
</evidence>
<protein>
    <submittedName>
        <fullName evidence="1">Uncharacterized protein</fullName>
    </submittedName>
</protein>
<comment type="caution">
    <text evidence="1">The sequence shown here is derived from an EMBL/GenBank/DDBJ whole genome shotgun (WGS) entry which is preliminary data.</text>
</comment>
<dbReference type="EMBL" id="JANBUH010000032">
    <property type="protein sequence ID" value="KAJ2756242.1"/>
    <property type="molecule type" value="Genomic_DNA"/>
</dbReference>
<accession>A0A9W8H547</accession>
<reference evidence="1" key="1">
    <citation type="submission" date="2022-07" db="EMBL/GenBank/DDBJ databases">
        <title>Phylogenomic reconstructions and comparative analyses of Kickxellomycotina fungi.</title>
        <authorList>
            <person name="Reynolds N.K."/>
            <person name="Stajich J.E."/>
            <person name="Barry K."/>
            <person name="Grigoriev I.V."/>
            <person name="Crous P."/>
            <person name="Smith M.E."/>
        </authorList>
    </citation>
    <scope>NUCLEOTIDE SEQUENCE</scope>
    <source>
        <strain evidence="1">BCRC 34297</strain>
    </source>
</reference>
<keyword evidence="2" id="KW-1185">Reference proteome</keyword>
<organism evidence="1 2">
    <name type="scientific">Coemansia pectinata</name>
    <dbReference type="NCBI Taxonomy" id="1052879"/>
    <lineage>
        <taxon>Eukaryota</taxon>
        <taxon>Fungi</taxon>
        <taxon>Fungi incertae sedis</taxon>
        <taxon>Zoopagomycota</taxon>
        <taxon>Kickxellomycotina</taxon>
        <taxon>Kickxellomycetes</taxon>
        <taxon>Kickxellales</taxon>
        <taxon>Kickxellaceae</taxon>
        <taxon>Coemansia</taxon>
    </lineage>
</organism>
<name>A0A9W8H547_9FUNG</name>
<evidence type="ECO:0000313" key="2">
    <source>
        <dbReference type="Proteomes" id="UP001140011"/>
    </source>
</evidence>
<proteinExistence type="predicted"/>
<sequence>MTQNTWPGRFNNLDVPVHLLTKELSMEVSLRDIYFGYALGMLSSQYDIARVFPKVCSLKFQFVMIYSDLDIAANSQEIRQNITSFVQHIGQMVPMVRKVSVPLDCSFDEAPPTLVPFFGGLISQLYGLASHIEYCWDCDTVDIKLQPSIINNLTTIDCHVDKNIESFMTLARQNAPTLQSLAIKSGVSVDISGLVRDPNGGSYVQYTCMRTLTLDQMTDSAISRHTVFTGALPLPGLRCLDIQYDYPFGDDTLFRGNATTLEYLQIRLVDLTVPMLKKYRVFAPVSHLKLRRVKDWYDEEDIPGTLSTTSDYLCFVLNISLNASICSFYSVSGALRQQSELSLFGDYLYIRVLEMPDVRLDLWYAFDLIKSLPLLTVLHTLSPIIGKMPYGITHDKLPKYVVSTYHSMGKSFRGSGVTHTGDALASGQEGIQKL</sequence>